<dbReference type="PANTHER" id="PTHR30354">
    <property type="entry name" value="GNT FAMILY GLUCONATE TRANSPORTER"/>
    <property type="match status" value="1"/>
</dbReference>
<dbReference type="GO" id="GO:0015128">
    <property type="term" value="F:gluconate transmembrane transporter activity"/>
    <property type="evidence" value="ECO:0007669"/>
    <property type="project" value="InterPro"/>
</dbReference>
<feature type="transmembrane region" description="Helical" evidence="1">
    <location>
        <begin position="140"/>
        <end position="157"/>
    </location>
</feature>
<feature type="transmembrane region" description="Helical" evidence="1">
    <location>
        <begin position="294"/>
        <end position="316"/>
    </location>
</feature>
<keyword evidence="1" id="KW-0812">Transmembrane</keyword>
<feature type="transmembrane region" description="Helical" evidence="1">
    <location>
        <begin position="97"/>
        <end position="128"/>
    </location>
</feature>
<feature type="transmembrane region" description="Helical" evidence="1">
    <location>
        <begin position="257"/>
        <end position="274"/>
    </location>
</feature>
<feature type="transmembrane region" description="Helical" evidence="1">
    <location>
        <begin position="232"/>
        <end position="251"/>
    </location>
</feature>
<feature type="transmembrane region" description="Helical" evidence="1">
    <location>
        <begin position="177"/>
        <end position="200"/>
    </location>
</feature>
<dbReference type="AlphaFoldDB" id="A0A2U1BED3"/>
<name>A0A2U1BED3_9FIRM</name>
<keyword evidence="1" id="KW-1133">Transmembrane helix</keyword>
<accession>A0A2U1BED3</accession>
<reference evidence="2 3" key="1">
    <citation type="submission" date="2018-04" db="EMBL/GenBank/DDBJ databases">
        <title>Genomic Encyclopedia of Type Strains, Phase IV (KMG-IV): sequencing the most valuable type-strain genomes for metagenomic binning, comparative biology and taxonomic classification.</title>
        <authorList>
            <person name="Goeker M."/>
        </authorList>
    </citation>
    <scope>NUCLEOTIDE SEQUENCE [LARGE SCALE GENOMIC DNA]</scope>
    <source>
        <strain evidence="2 3">DSM 26588</strain>
    </source>
</reference>
<dbReference type="GeneID" id="93228563"/>
<keyword evidence="1" id="KW-0472">Membrane</keyword>
<feature type="transmembrane region" description="Helical" evidence="1">
    <location>
        <begin position="28"/>
        <end position="50"/>
    </location>
</feature>
<evidence type="ECO:0000313" key="3">
    <source>
        <dbReference type="Proteomes" id="UP000245778"/>
    </source>
</evidence>
<gene>
    <name evidence="2" type="ORF">C7373_11222</name>
</gene>
<feature type="transmembrane region" description="Helical" evidence="1">
    <location>
        <begin position="328"/>
        <end position="353"/>
    </location>
</feature>
<dbReference type="PANTHER" id="PTHR30354:SF7">
    <property type="entry name" value="BLL7963 PROTEIN"/>
    <property type="match status" value="1"/>
</dbReference>
<feature type="transmembrane region" description="Helical" evidence="1">
    <location>
        <begin position="408"/>
        <end position="431"/>
    </location>
</feature>
<organism evidence="2 3">
    <name type="scientific">Intestinimonas butyriciproducens</name>
    <dbReference type="NCBI Taxonomy" id="1297617"/>
    <lineage>
        <taxon>Bacteria</taxon>
        <taxon>Bacillati</taxon>
        <taxon>Bacillota</taxon>
        <taxon>Clostridia</taxon>
        <taxon>Eubacteriales</taxon>
        <taxon>Intestinimonas</taxon>
    </lineage>
</organism>
<dbReference type="GO" id="GO:0005886">
    <property type="term" value="C:plasma membrane"/>
    <property type="evidence" value="ECO:0007669"/>
    <property type="project" value="TreeGrafter"/>
</dbReference>
<evidence type="ECO:0000256" key="1">
    <source>
        <dbReference type="SAM" id="Phobius"/>
    </source>
</evidence>
<proteinExistence type="predicted"/>
<dbReference type="EMBL" id="QEKK01000012">
    <property type="protein sequence ID" value="PVY46967.1"/>
    <property type="molecule type" value="Genomic_DNA"/>
</dbReference>
<protein>
    <submittedName>
        <fullName evidence="2">H+/gluconate symporter-like permease</fullName>
    </submittedName>
</protein>
<sequence>MISILWVVLTLALVVVLAFKKVNIVAISVLAAAVLALLDGQNLMTALTDTFMTSAANYVKNFLLLFAISALFGKLMEVTGAAASIAKFLAKLLGPKFAIVGVVLTGAVLVYGGISSLVIAFTLYPIALALFQEADLPRRLLPGAIAAGCFTFAASAFPGTTQQMNIIPQPYLGTDAMAAPLLGIICGIIGLSLACIYMYWEGQRAHRNNEHFMADESIMRDIEASKKEGENIHPLIAFIPMLVIIVLLIAFRVPALLAVFVGTIVCAVLTFKTLKEKDIGACITAAVQNAGNAVIFTGSIVGYGAVVGASTGYAVLSELLTSLNAPPLVSFSLATTILAGAAGSGSGGLVIALEAMSEQYLALGIPAEVLHRVGALAAIGLDSLPHNGAVIVLLGLCGMTHKDSYKQIFVTTVVITCLVFIISIMLATVMYGL</sequence>
<dbReference type="Proteomes" id="UP000245778">
    <property type="component" value="Unassembled WGS sequence"/>
</dbReference>
<dbReference type="RefSeq" id="WP_207735896.1">
    <property type="nucleotide sequence ID" value="NZ_CAMREZ010000003.1"/>
</dbReference>
<dbReference type="InterPro" id="IPR003474">
    <property type="entry name" value="Glcn_transporter"/>
</dbReference>
<feature type="transmembrane region" description="Helical" evidence="1">
    <location>
        <begin position="62"/>
        <end position="85"/>
    </location>
</feature>
<evidence type="ECO:0000313" key="2">
    <source>
        <dbReference type="EMBL" id="PVY46967.1"/>
    </source>
</evidence>
<comment type="caution">
    <text evidence="2">The sequence shown here is derived from an EMBL/GenBank/DDBJ whole genome shotgun (WGS) entry which is preliminary data.</text>
</comment>